<dbReference type="EMBL" id="AXCR01000006">
    <property type="protein sequence ID" value="KJR86375.1"/>
    <property type="molecule type" value="Genomic_DNA"/>
</dbReference>
<reference evidence="1 2" key="1">
    <citation type="journal article" date="2014" name="BMC Genomics">
        <title>Comparative genomics of the major fungal agents of human and animal Sporotrichosis: Sporothrix schenckii and Sporothrix brasiliensis.</title>
        <authorList>
            <person name="Teixeira M.M."/>
            <person name="de Almeida L.G."/>
            <person name="Kubitschek-Barreira P."/>
            <person name="Alves F.L."/>
            <person name="Kioshima E.S."/>
            <person name="Abadio A.K."/>
            <person name="Fernandes L."/>
            <person name="Derengowski L.S."/>
            <person name="Ferreira K.S."/>
            <person name="Souza R.C."/>
            <person name="Ruiz J.C."/>
            <person name="de Andrade N.C."/>
            <person name="Paes H.C."/>
            <person name="Nicola A.M."/>
            <person name="Albuquerque P."/>
            <person name="Gerber A.L."/>
            <person name="Martins V.P."/>
            <person name="Peconick L.D."/>
            <person name="Neto A.V."/>
            <person name="Chaucanez C.B."/>
            <person name="Silva P.A."/>
            <person name="Cunha O.L."/>
            <person name="de Oliveira F.F."/>
            <person name="dos Santos T.C."/>
            <person name="Barros A.L."/>
            <person name="Soares M.A."/>
            <person name="de Oliveira L.M."/>
            <person name="Marini M.M."/>
            <person name="Villalobos-Duno H."/>
            <person name="Cunha M.M."/>
            <person name="de Hoog S."/>
            <person name="da Silveira J.F."/>
            <person name="Henrissat B."/>
            <person name="Nino-Vega G.A."/>
            <person name="Cisalpino P.S."/>
            <person name="Mora-Montes H.M."/>
            <person name="Almeida S.R."/>
            <person name="Stajich J.E."/>
            <person name="Lopes-Bezerra L.M."/>
            <person name="Vasconcelos A.T."/>
            <person name="Felipe M.S."/>
        </authorList>
    </citation>
    <scope>NUCLEOTIDE SEQUENCE [LARGE SCALE GENOMIC DNA]</scope>
    <source>
        <strain evidence="1 2">1099-18</strain>
    </source>
</reference>
<comment type="caution">
    <text evidence="1">The sequence shown here is derived from an EMBL/GenBank/DDBJ whole genome shotgun (WGS) entry which is preliminary data.</text>
</comment>
<reference evidence="1 2" key="2">
    <citation type="journal article" date="2015" name="Eukaryot. Cell">
        <title>Asexual propagation of a virulent clone complex in a human and feline outbreak of sporotrichosis.</title>
        <authorList>
            <person name="Teixeira Mde M."/>
            <person name="Rodrigues A.M."/>
            <person name="Tsui C.K."/>
            <person name="de Almeida L.G."/>
            <person name="Van Diepeningen A.D."/>
            <person name="van den Ende B.G."/>
            <person name="Fernandes G.F."/>
            <person name="Kano R."/>
            <person name="Hamelin R.C."/>
            <person name="Lopes-Bezerra L.M."/>
            <person name="Vasconcelos A.T."/>
            <person name="de Hoog S."/>
            <person name="de Camargo Z.P."/>
            <person name="Felipe M.S."/>
        </authorList>
    </citation>
    <scope>NUCLEOTIDE SEQUENCE [LARGE SCALE GENOMIC DNA]</scope>
    <source>
        <strain evidence="1 2">1099-18</strain>
    </source>
</reference>
<evidence type="ECO:0000313" key="1">
    <source>
        <dbReference type="EMBL" id="KJR86375.1"/>
    </source>
</evidence>
<dbReference type="InterPro" id="IPR018608">
    <property type="entry name" value="Gti1/Pac2"/>
</dbReference>
<sequence length="649" mass="71627">MDSFFDFDAYYDTSSTEALPEVPMESAILETPQNPSSTIDQDWPQSSLPIAEYAWDNLGLFSDPMESAGFEEPMVLESLMESTNPEPLSDLSGSMDLGPAVDLTNPALLTDFAPTIDVPQTMDPEELELFLGTELDTSQWQHVDLEYRGIRRDSMLPSFSTALIDQEEPSYATVPPPLMSPEFPTARIDPRLLAQPSSSVMQTDVSGSNRVEFDFHDASALLSMGDVQLDPSTVERKILDYTCRLNAVHYYRNGDLWDFPDLLSNPYGFEVEFVACGLRLRELMWYKYEPNVAPSERTTELPSIAGGLTVMQYSRLHTESRTVSKYENDRAVRWVCFIIFFRSHAKQPAAPPQDAPGTSPNDTLVNTSQNTLVNTSQNTLVATSQTPNITSQSTLGTTIGNHTDAVVVSGPATSPAKSYLQTAVDYWSLDADKWTDETWSSVSIPNEFLPTAGDNNLGLQKIFVQCPLAAEAIVDLAIGGKINFATQRPMDDVVSGSVFVFKDGEHIKRWTDNHVWTVSRKGAGAGDMVYREAVKGQASKEIKHIEVTDANAAEFLHISADDIATCRTPVKEIASLLVCGLTSADHLKHGGLVKRTTKVVRLVGGGRVARESKPVKDQRTDPTVFSVYRVVSYYTISDVCNRAVVPFRV</sequence>
<accession>A0A0F2MC14</accession>
<dbReference type="OrthoDB" id="10291716at2759"/>
<dbReference type="VEuPathDB" id="FungiDB:SPSK_02342"/>
<name>A0A0F2MC14_SPOSC</name>
<dbReference type="Pfam" id="PF09729">
    <property type="entry name" value="Gti1_Pac2"/>
    <property type="match status" value="1"/>
</dbReference>
<protein>
    <submittedName>
        <fullName evidence="1">Uncharacterized protein</fullName>
    </submittedName>
</protein>
<gene>
    <name evidence="1" type="ORF">SPSK_02342</name>
</gene>
<dbReference type="AlphaFoldDB" id="A0A0F2MC14"/>
<dbReference type="Proteomes" id="UP000033710">
    <property type="component" value="Unassembled WGS sequence"/>
</dbReference>
<dbReference type="KEGG" id="ssck:SPSK_02342"/>
<proteinExistence type="predicted"/>
<evidence type="ECO:0000313" key="2">
    <source>
        <dbReference type="Proteomes" id="UP000033710"/>
    </source>
</evidence>
<organism evidence="1 2">
    <name type="scientific">Sporothrix schenckii 1099-18</name>
    <dbReference type="NCBI Taxonomy" id="1397361"/>
    <lineage>
        <taxon>Eukaryota</taxon>
        <taxon>Fungi</taxon>
        <taxon>Dikarya</taxon>
        <taxon>Ascomycota</taxon>
        <taxon>Pezizomycotina</taxon>
        <taxon>Sordariomycetes</taxon>
        <taxon>Sordariomycetidae</taxon>
        <taxon>Ophiostomatales</taxon>
        <taxon>Ophiostomataceae</taxon>
        <taxon>Sporothrix</taxon>
    </lineage>
</organism>
<dbReference type="RefSeq" id="XP_016589051.1">
    <property type="nucleotide sequence ID" value="XM_016729214.1"/>
</dbReference>
<dbReference type="GeneID" id="27664491"/>